<dbReference type="EMBL" id="DXBJ01000031">
    <property type="protein sequence ID" value="HIZ57875.1"/>
    <property type="molecule type" value="Genomic_DNA"/>
</dbReference>
<dbReference type="AlphaFoldDB" id="A0A9D2FF46"/>
<dbReference type="PROSITE" id="PS51257">
    <property type="entry name" value="PROKAR_LIPOPROTEIN"/>
    <property type="match status" value="1"/>
</dbReference>
<evidence type="ECO:0000313" key="3">
    <source>
        <dbReference type="EMBL" id="HIZ57875.1"/>
    </source>
</evidence>
<sequence length="204" mass="20386">MKVLRTKPIRSLAVLAAAALLLAGCGEPADSMSGASGSSGSAGASGPMSGSSGADAAAGDWKAGLAVLSEGEARDAGGELNTIAAAVLLDGEGRILHAVVDELEAQVTADEAGVALPGDLRTKRQKGDEDYPLSAVSGIGKSWAEQADALAKHLEGMTASEVAALKTDSEGKAEDPDLLAGCTIEIEGYRDAIAKACREAKPIA</sequence>
<evidence type="ECO:0000256" key="1">
    <source>
        <dbReference type="SAM" id="MobiDB-lite"/>
    </source>
</evidence>
<reference evidence="3" key="1">
    <citation type="journal article" date="2021" name="PeerJ">
        <title>Extensive microbial diversity within the chicken gut microbiome revealed by metagenomics and culture.</title>
        <authorList>
            <person name="Gilroy R."/>
            <person name="Ravi A."/>
            <person name="Getino M."/>
            <person name="Pursley I."/>
            <person name="Horton D.L."/>
            <person name="Alikhan N.F."/>
            <person name="Baker D."/>
            <person name="Gharbi K."/>
            <person name="Hall N."/>
            <person name="Watson M."/>
            <person name="Adriaenssens E.M."/>
            <person name="Foster-Nyarko E."/>
            <person name="Jarju S."/>
            <person name="Secka A."/>
            <person name="Antonio M."/>
            <person name="Oren A."/>
            <person name="Chaudhuri R.R."/>
            <person name="La Ragione R."/>
            <person name="Hildebrand F."/>
            <person name="Pallen M.J."/>
        </authorList>
    </citation>
    <scope>NUCLEOTIDE SEQUENCE</scope>
    <source>
        <strain evidence="3">ChiBcec16-3735</strain>
    </source>
</reference>
<comment type="caution">
    <text evidence="3">The sequence shown here is derived from an EMBL/GenBank/DDBJ whole genome shotgun (WGS) entry which is preliminary data.</text>
</comment>
<name>A0A9D2FF46_9FIRM</name>
<evidence type="ECO:0000313" key="4">
    <source>
        <dbReference type="Proteomes" id="UP000824065"/>
    </source>
</evidence>
<keyword evidence="2" id="KW-0732">Signal</keyword>
<accession>A0A9D2FF46</accession>
<evidence type="ECO:0008006" key="5">
    <source>
        <dbReference type="Google" id="ProtNLM"/>
    </source>
</evidence>
<protein>
    <recommendedName>
        <fullName evidence="5">FMN-binding protein</fullName>
    </recommendedName>
</protein>
<feature type="signal peptide" evidence="2">
    <location>
        <begin position="1"/>
        <end position="23"/>
    </location>
</feature>
<dbReference type="Proteomes" id="UP000824065">
    <property type="component" value="Unassembled WGS sequence"/>
</dbReference>
<reference evidence="3" key="2">
    <citation type="submission" date="2021-04" db="EMBL/GenBank/DDBJ databases">
        <authorList>
            <person name="Gilroy R."/>
        </authorList>
    </citation>
    <scope>NUCLEOTIDE SEQUENCE</scope>
    <source>
        <strain evidence="3">ChiBcec16-3735</strain>
    </source>
</reference>
<evidence type="ECO:0000256" key="2">
    <source>
        <dbReference type="SAM" id="SignalP"/>
    </source>
</evidence>
<proteinExistence type="predicted"/>
<dbReference type="Gene3D" id="3.90.1010.20">
    <property type="match status" value="1"/>
</dbReference>
<gene>
    <name evidence="3" type="ORF">H9725_04745</name>
</gene>
<feature type="region of interest" description="Disordered" evidence="1">
    <location>
        <begin position="32"/>
        <end position="55"/>
    </location>
</feature>
<feature type="chain" id="PRO_5039567495" description="FMN-binding protein" evidence="2">
    <location>
        <begin position="24"/>
        <end position="204"/>
    </location>
</feature>
<organism evidence="3 4">
    <name type="scientific">Candidatus Faecalibacterium gallistercoris</name>
    <dbReference type="NCBI Taxonomy" id="2838579"/>
    <lineage>
        <taxon>Bacteria</taxon>
        <taxon>Bacillati</taxon>
        <taxon>Bacillota</taxon>
        <taxon>Clostridia</taxon>
        <taxon>Eubacteriales</taxon>
        <taxon>Oscillospiraceae</taxon>
        <taxon>Faecalibacterium</taxon>
    </lineage>
</organism>